<reference evidence="1 2" key="1">
    <citation type="submission" date="2020-07" db="EMBL/GenBank/DDBJ databases">
        <title>MOT database genomes.</title>
        <authorList>
            <person name="Joseph S."/>
            <person name="Aduse-Opoku J."/>
            <person name="Hashim A."/>
            <person name="Wade W."/>
            <person name="Curtis M."/>
        </authorList>
    </citation>
    <scope>NUCLEOTIDE SEQUENCE [LARGE SCALE GENOMIC DNA]</scope>
    <source>
        <strain evidence="1 2">CIP 106318</strain>
    </source>
</reference>
<keyword evidence="2" id="KW-1185">Reference proteome</keyword>
<evidence type="ECO:0000313" key="1">
    <source>
        <dbReference type="EMBL" id="NYS48108.1"/>
    </source>
</evidence>
<dbReference type="RefSeq" id="WP_179941890.1">
    <property type="nucleotide sequence ID" value="NZ_JACBYF010000029.1"/>
</dbReference>
<sequence length="66" mass="7784">MIEDKLLYDFDEHATDSRYTASENLYPDLDMGKLSEYIKNNNLSWKDLTEEKIIETLNIRGKNNNV</sequence>
<dbReference type="Proteomes" id="UP000531840">
    <property type="component" value="Unassembled WGS sequence"/>
</dbReference>
<comment type="caution">
    <text evidence="1">The sequence shown here is derived from an EMBL/GenBank/DDBJ whole genome shotgun (WGS) entry which is preliminary data.</text>
</comment>
<organism evidence="1 2">
    <name type="scientific">Gemelliphila palaticanis</name>
    <dbReference type="NCBI Taxonomy" id="81950"/>
    <lineage>
        <taxon>Bacteria</taxon>
        <taxon>Bacillati</taxon>
        <taxon>Bacillota</taxon>
        <taxon>Bacilli</taxon>
        <taxon>Bacillales</taxon>
        <taxon>Gemellaceae</taxon>
        <taxon>Gemelliphila</taxon>
    </lineage>
</organism>
<protein>
    <submittedName>
        <fullName evidence="1">Uncharacterized protein</fullName>
    </submittedName>
</protein>
<accession>A0ABX2T163</accession>
<name>A0ABX2T163_9BACL</name>
<evidence type="ECO:0000313" key="2">
    <source>
        <dbReference type="Proteomes" id="UP000531840"/>
    </source>
</evidence>
<proteinExistence type="predicted"/>
<gene>
    <name evidence="1" type="ORF">HZY85_07980</name>
</gene>
<dbReference type="EMBL" id="JACBYF010000029">
    <property type="protein sequence ID" value="NYS48108.1"/>
    <property type="molecule type" value="Genomic_DNA"/>
</dbReference>